<reference evidence="10" key="1">
    <citation type="submission" date="2016-10" db="EMBL/GenBank/DDBJ databases">
        <authorList>
            <person name="Varghese N."/>
            <person name="Submissions S."/>
        </authorList>
    </citation>
    <scope>NUCLEOTIDE SEQUENCE [LARGE SCALE GENOMIC DNA]</scope>
    <source>
        <strain evidence="10">GAS369</strain>
    </source>
</reference>
<dbReference type="Gene3D" id="3.20.20.70">
    <property type="entry name" value="Aldolase class I"/>
    <property type="match status" value="1"/>
</dbReference>
<keyword evidence="3" id="KW-0285">Flavoprotein</keyword>
<evidence type="ECO:0000313" key="9">
    <source>
        <dbReference type="EMBL" id="SDS82616.1"/>
    </source>
</evidence>
<keyword evidence="4" id="KW-0288">FMN</keyword>
<dbReference type="CDD" id="cd04739">
    <property type="entry name" value="DHOD_like"/>
    <property type="match status" value="1"/>
</dbReference>
<keyword evidence="5" id="KW-0665">Pyrimidine biosynthesis</keyword>
<evidence type="ECO:0000256" key="5">
    <source>
        <dbReference type="ARBA" id="ARBA00022975"/>
    </source>
</evidence>
<dbReference type="NCBIfam" id="NF005741">
    <property type="entry name" value="PRK07565.1"/>
    <property type="match status" value="1"/>
</dbReference>
<dbReference type="EMBL" id="LT629750">
    <property type="protein sequence ID" value="SDS82616.1"/>
    <property type="molecule type" value="Genomic_DNA"/>
</dbReference>
<comment type="pathway">
    <text evidence="2">Pyrimidine metabolism; UMP biosynthesis via de novo pathway.</text>
</comment>
<evidence type="ECO:0000256" key="6">
    <source>
        <dbReference type="ARBA" id="ARBA00023002"/>
    </source>
</evidence>
<dbReference type="Proteomes" id="UP000243904">
    <property type="component" value="Chromosome I"/>
</dbReference>
<dbReference type="RefSeq" id="WP_146688056.1">
    <property type="nucleotide sequence ID" value="NZ_LT629750.1"/>
</dbReference>
<dbReference type="GO" id="GO:0006207">
    <property type="term" value="P:'de novo' pyrimidine nucleobase biosynthetic process"/>
    <property type="evidence" value="ECO:0007669"/>
    <property type="project" value="TreeGrafter"/>
</dbReference>
<organism evidence="9 10">
    <name type="scientific">Bradyrhizobium canariense</name>
    <dbReference type="NCBI Taxonomy" id="255045"/>
    <lineage>
        <taxon>Bacteria</taxon>
        <taxon>Pseudomonadati</taxon>
        <taxon>Pseudomonadota</taxon>
        <taxon>Alphaproteobacteria</taxon>
        <taxon>Hyphomicrobiales</taxon>
        <taxon>Nitrobacteraceae</taxon>
        <taxon>Bradyrhizobium</taxon>
    </lineage>
</organism>
<evidence type="ECO:0000256" key="7">
    <source>
        <dbReference type="SAM" id="MobiDB-lite"/>
    </source>
</evidence>
<evidence type="ECO:0000256" key="4">
    <source>
        <dbReference type="ARBA" id="ARBA00022643"/>
    </source>
</evidence>
<dbReference type="SUPFAM" id="SSF51395">
    <property type="entry name" value="FMN-linked oxidoreductases"/>
    <property type="match status" value="1"/>
</dbReference>
<dbReference type="AlphaFoldDB" id="A0A1H1VDX6"/>
<evidence type="ECO:0000259" key="8">
    <source>
        <dbReference type="Pfam" id="PF01180"/>
    </source>
</evidence>
<keyword evidence="10" id="KW-1185">Reference proteome</keyword>
<evidence type="ECO:0000256" key="2">
    <source>
        <dbReference type="ARBA" id="ARBA00004725"/>
    </source>
</evidence>
<dbReference type="PANTHER" id="PTHR48109">
    <property type="entry name" value="DIHYDROOROTATE DEHYDROGENASE (QUINONE), MITOCHONDRIAL-RELATED"/>
    <property type="match status" value="1"/>
</dbReference>
<dbReference type="InterPro" id="IPR013785">
    <property type="entry name" value="Aldolase_TIM"/>
</dbReference>
<feature type="domain" description="Dihydroorotate dehydrogenase catalytic" evidence="8">
    <location>
        <begin position="88"/>
        <end position="289"/>
    </location>
</feature>
<evidence type="ECO:0000256" key="1">
    <source>
        <dbReference type="ARBA" id="ARBA00001917"/>
    </source>
</evidence>
<evidence type="ECO:0000313" key="10">
    <source>
        <dbReference type="Proteomes" id="UP000243904"/>
    </source>
</evidence>
<dbReference type="GO" id="GO:0004152">
    <property type="term" value="F:dihydroorotate dehydrogenase activity"/>
    <property type="evidence" value="ECO:0007669"/>
    <property type="project" value="TreeGrafter"/>
</dbReference>
<dbReference type="GO" id="GO:0006221">
    <property type="term" value="P:pyrimidine nucleotide biosynthetic process"/>
    <property type="evidence" value="ECO:0007669"/>
    <property type="project" value="UniProtKB-KW"/>
</dbReference>
<proteinExistence type="predicted"/>
<feature type="region of interest" description="Disordered" evidence="7">
    <location>
        <begin position="328"/>
        <end position="357"/>
    </location>
</feature>
<dbReference type="GO" id="GO:0005737">
    <property type="term" value="C:cytoplasm"/>
    <property type="evidence" value="ECO:0007669"/>
    <property type="project" value="InterPro"/>
</dbReference>
<comment type="cofactor">
    <cofactor evidence="1">
        <name>FMN</name>
        <dbReference type="ChEBI" id="CHEBI:58210"/>
    </cofactor>
</comment>
<dbReference type="Pfam" id="PF01180">
    <property type="entry name" value="DHO_dh"/>
    <property type="match status" value="1"/>
</dbReference>
<keyword evidence="6" id="KW-0560">Oxidoreductase</keyword>
<sequence>MDLTTRYMGLQLKNPLVASASPLTGELDSLKRLEDAGAAALILPSLFQEEIEAETARYEHLTSVHDDSWPEGLSNFPKLADAQHGPHEYLELVRRARRAAGVPVIASLNGISDEGWTSYARQLEQAGANGLELNIYFIAADLATTGRDVEQRYLDILQSVRAAVSIPIAIKLSPYFSAVGNMAMALEDAGADGLVLFNRFYQPDLDLTRLQVLTDLKLSEPNEIRLPLLWLAVLAGRTKASLAASTGVTSADEVVKYLLVGADVVMTTSSLLRQGPGHMATLLSGLEKWLDAREFDSLRHVSGIMSQRGMRDPQAFERSNYVKILQGYRQPDRSTTGQPAAPVPSRTDGAKPNRILG</sequence>
<gene>
    <name evidence="9" type="ORF">SAMN05444158_3357</name>
</gene>
<name>A0A1H1VDX6_9BRAD</name>
<dbReference type="PANTHER" id="PTHR48109:SF3">
    <property type="entry name" value="SLL0744 PROTEIN"/>
    <property type="match status" value="1"/>
</dbReference>
<protein>
    <submittedName>
        <fullName evidence="9">Dihydroorotate dehydrogenase (Fumarate)</fullName>
    </submittedName>
</protein>
<evidence type="ECO:0000256" key="3">
    <source>
        <dbReference type="ARBA" id="ARBA00022630"/>
    </source>
</evidence>
<accession>A0A1H1VDX6</accession>
<dbReference type="InterPro" id="IPR005720">
    <property type="entry name" value="Dihydroorotate_DH_cat"/>
</dbReference>
<dbReference type="InterPro" id="IPR050074">
    <property type="entry name" value="DHO_dehydrogenase"/>
</dbReference>